<keyword evidence="1" id="KW-0472">Membrane</keyword>
<evidence type="ECO:0000313" key="3">
    <source>
        <dbReference type="Proteomes" id="UP000283644"/>
    </source>
</evidence>
<name>A0A417Y467_9ACTN</name>
<evidence type="ECO:0000256" key="1">
    <source>
        <dbReference type="SAM" id="Phobius"/>
    </source>
</evidence>
<dbReference type="RefSeq" id="WP_118925060.1">
    <property type="nucleotide sequence ID" value="NZ_QXGH01000013.1"/>
</dbReference>
<keyword evidence="3" id="KW-1185">Reference proteome</keyword>
<sequence>MTTTTLRHRAALAGLVLGSLLLTVDDLVKPEGGDGAKGMAEAVAEAPTAWLVGWTLTMLGAAVLLPGIGALSGRVGKRGAGLTTAGIVLMGAGLIGTAALAASNLVLEPVVGGDAASAIPTIERMNESAALLVVFLLYLPGRFLGLPLLIGGLVRAGLAPMWTVVAGVGSVLVGFVGSAIVPEADAVSSVLMLLAFGGVLTHRPAAVRDDATVRAQVSQT</sequence>
<evidence type="ECO:0008006" key="4">
    <source>
        <dbReference type="Google" id="ProtNLM"/>
    </source>
</evidence>
<dbReference type="OrthoDB" id="9876279at2"/>
<dbReference type="EMBL" id="QXGH01000013">
    <property type="protein sequence ID" value="RHW27439.1"/>
    <property type="molecule type" value="Genomic_DNA"/>
</dbReference>
<comment type="caution">
    <text evidence="2">The sequence shown here is derived from an EMBL/GenBank/DDBJ whole genome shotgun (WGS) entry which is preliminary data.</text>
</comment>
<protein>
    <recommendedName>
        <fullName evidence="4">DUF4386 family protein</fullName>
    </recommendedName>
</protein>
<feature type="transmembrane region" description="Helical" evidence="1">
    <location>
        <begin position="49"/>
        <end position="68"/>
    </location>
</feature>
<feature type="transmembrane region" description="Helical" evidence="1">
    <location>
        <begin position="80"/>
        <end position="102"/>
    </location>
</feature>
<keyword evidence="1" id="KW-1133">Transmembrane helix</keyword>
<evidence type="ECO:0000313" key="2">
    <source>
        <dbReference type="EMBL" id="RHW27439.1"/>
    </source>
</evidence>
<gene>
    <name evidence="2" type="ORF">D0Z08_09845</name>
</gene>
<dbReference type="AlphaFoldDB" id="A0A417Y467"/>
<feature type="transmembrane region" description="Helical" evidence="1">
    <location>
        <begin position="129"/>
        <end position="150"/>
    </location>
</feature>
<keyword evidence="1" id="KW-0812">Transmembrane</keyword>
<organism evidence="2 3">
    <name type="scientific">Nocardioides immobilis</name>
    <dbReference type="NCBI Taxonomy" id="2049295"/>
    <lineage>
        <taxon>Bacteria</taxon>
        <taxon>Bacillati</taxon>
        <taxon>Actinomycetota</taxon>
        <taxon>Actinomycetes</taxon>
        <taxon>Propionibacteriales</taxon>
        <taxon>Nocardioidaceae</taxon>
        <taxon>Nocardioides</taxon>
    </lineage>
</organism>
<dbReference type="Proteomes" id="UP000283644">
    <property type="component" value="Unassembled WGS sequence"/>
</dbReference>
<accession>A0A417Y467</accession>
<proteinExistence type="predicted"/>
<reference evidence="2 3" key="1">
    <citation type="submission" date="2018-09" db="EMBL/GenBank/DDBJ databases">
        <title>Genome sequencing of Nocardioides immobilis CCTCC AB 2017083 for comparison to Nocardioides silvaticus.</title>
        <authorList>
            <person name="Li C."/>
            <person name="Wang G."/>
        </authorList>
    </citation>
    <scope>NUCLEOTIDE SEQUENCE [LARGE SCALE GENOMIC DNA]</scope>
    <source>
        <strain evidence="2 3">CCTCC AB 2017083</strain>
    </source>
</reference>
<feature type="transmembrane region" description="Helical" evidence="1">
    <location>
        <begin position="162"/>
        <end position="181"/>
    </location>
</feature>